<feature type="transmembrane region" description="Helical" evidence="10">
    <location>
        <begin position="363"/>
        <end position="384"/>
    </location>
</feature>
<keyword evidence="4 10" id="KW-0812">Transmembrane</keyword>
<comment type="caution">
    <text evidence="12">The sequence shown here is derived from an EMBL/GenBank/DDBJ whole genome shotgun (WGS) entry which is preliminary data.</text>
</comment>
<comment type="subcellular location">
    <subcellularLocation>
        <location evidence="10">Cell membrane</location>
        <topology evidence="10">Multi-pass membrane protein</topology>
    </subcellularLocation>
    <subcellularLocation>
        <location evidence="1">Membrane</location>
        <topology evidence="1">Multi-pass membrane protein</topology>
    </subcellularLocation>
</comment>
<comment type="subunit">
    <text evidence="10">Component of the Sec protein translocase complex. Heterotrimer consisting of SecY, SecE and SecG subunits. The heterotrimers can form oligomers, although 1 heterotrimer is thought to be able to translocate proteins. Interacts with the ribosome. Interacts with SecDF, and other proteins may be involved. Interacts with SecA.</text>
</comment>
<keyword evidence="6 10" id="KW-1133">Transmembrane helix</keyword>
<evidence type="ECO:0000256" key="2">
    <source>
        <dbReference type="ARBA" id="ARBA00005751"/>
    </source>
</evidence>
<keyword evidence="7 10" id="KW-0811">Translocation</keyword>
<dbReference type="InterPro" id="IPR002208">
    <property type="entry name" value="SecY/SEC61-alpha"/>
</dbReference>
<comment type="caution">
    <text evidence="10">Lacks conserved residue(s) required for the propagation of feature annotation.</text>
</comment>
<evidence type="ECO:0000256" key="4">
    <source>
        <dbReference type="ARBA" id="ARBA00022692"/>
    </source>
</evidence>
<dbReference type="Pfam" id="PF00344">
    <property type="entry name" value="SecY"/>
    <property type="match status" value="1"/>
</dbReference>
<sequence length="423" mass="46492">MFSFVRQLFKGKDLRNKVLIVAALLIVTRLFASIPIPGADQEKLRLFFAQNQFLGLVNLFSGGALSNFSIAMLGVGPYITATIILQLLTMVFPSIKTMYYEEGEQGRQKFNQYARLMTAALAAIQGFSFLSYLKTQGVVVSLSPFDLVVNIFLITAGSMFLMWLGELITEQKIGEGVSLIIFSGIIAGLPTSLRTNILTFDPSQIPSYVIFIALALVTIVGVVLINDAERKIPVNYAKRVRGMKMYGGANTYLPIRVNQAGVIPIIFAISILLFPGMIAQVLALTKNPAVLRFAVQTQALLNNQAVYGISYFVLVFIFTYFYTMITFEPNEISKNLQKQGGFIPGIRPGHNTASYLSQVLNRITFPGAIFLGVIAVLPLIVQAITGVASLRLGGTSLLIVVSVALDTIRQIRAQLLMREYDTF</sequence>
<evidence type="ECO:0000256" key="9">
    <source>
        <dbReference type="ARBA" id="ARBA00039733"/>
    </source>
</evidence>
<dbReference type="PROSITE" id="PS00755">
    <property type="entry name" value="SECY_1"/>
    <property type="match status" value="1"/>
</dbReference>
<evidence type="ECO:0000313" key="13">
    <source>
        <dbReference type="Proteomes" id="UP000236846"/>
    </source>
</evidence>
<dbReference type="GO" id="GO:0065002">
    <property type="term" value="P:intracellular protein transmembrane transport"/>
    <property type="evidence" value="ECO:0007669"/>
    <property type="project" value="UniProtKB-UniRule"/>
</dbReference>
<feature type="transmembrane region" description="Helical" evidence="10">
    <location>
        <begin position="68"/>
        <end position="92"/>
    </location>
</feature>
<gene>
    <name evidence="10" type="primary">secY</name>
    <name evidence="12" type="ORF">COV41_02135</name>
</gene>
<feature type="transmembrane region" description="Helical" evidence="10">
    <location>
        <begin position="113"/>
        <end position="133"/>
    </location>
</feature>
<evidence type="ECO:0000256" key="8">
    <source>
        <dbReference type="ARBA" id="ARBA00023136"/>
    </source>
</evidence>
<evidence type="ECO:0000256" key="1">
    <source>
        <dbReference type="ARBA" id="ARBA00004141"/>
    </source>
</evidence>
<dbReference type="PIRSF" id="PIRSF004557">
    <property type="entry name" value="SecY"/>
    <property type="match status" value="1"/>
</dbReference>
<evidence type="ECO:0000256" key="5">
    <source>
        <dbReference type="ARBA" id="ARBA00022927"/>
    </source>
</evidence>
<keyword evidence="10" id="KW-1003">Cell membrane</keyword>
<dbReference type="PRINTS" id="PR00303">
    <property type="entry name" value="SECYTRNLCASE"/>
</dbReference>
<dbReference type="GO" id="GO:0006605">
    <property type="term" value="P:protein targeting"/>
    <property type="evidence" value="ECO:0007669"/>
    <property type="project" value="UniProtKB-UniRule"/>
</dbReference>
<protein>
    <recommendedName>
        <fullName evidence="9 10">Protein translocase subunit SecY</fullName>
    </recommendedName>
</protein>
<accession>A0A2H0PVU0</accession>
<evidence type="ECO:0000313" key="12">
    <source>
        <dbReference type="EMBL" id="PIR26171.1"/>
    </source>
</evidence>
<evidence type="ECO:0000256" key="6">
    <source>
        <dbReference type="ARBA" id="ARBA00022989"/>
    </source>
</evidence>
<feature type="transmembrane region" description="Helical" evidence="10">
    <location>
        <begin position="305"/>
        <end position="325"/>
    </location>
</feature>
<evidence type="ECO:0000256" key="7">
    <source>
        <dbReference type="ARBA" id="ARBA00023010"/>
    </source>
</evidence>
<comment type="similarity">
    <text evidence="2 10 11">Belongs to the SecY/SEC61-alpha family.</text>
</comment>
<dbReference type="SUPFAM" id="SSF103491">
    <property type="entry name" value="Preprotein translocase SecY subunit"/>
    <property type="match status" value="1"/>
</dbReference>
<dbReference type="InterPro" id="IPR026593">
    <property type="entry name" value="SecY"/>
</dbReference>
<proteinExistence type="inferred from homology"/>
<dbReference type="FunFam" id="1.10.3370.10:FF:000001">
    <property type="entry name" value="Preprotein translocase subunit SecY"/>
    <property type="match status" value="1"/>
</dbReference>
<dbReference type="GO" id="GO:0043952">
    <property type="term" value="P:protein transport by the Sec complex"/>
    <property type="evidence" value="ECO:0007669"/>
    <property type="project" value="UniProtKB-UniRule"/>
</dbReference>
<evidence type="ECO:0000256" key="11">
    <source>
        <dbReference type="RuleBase" id="RU004349"/>
    </source>
</evidence>
<name>A0A2H0PVU0_9BACT</name>
<feature type="transmembrane region" description="Helical" evidence="10">
    <location>
        <begin position="205"/>
        <end position="225"/>
    </location>
</feature>
<dbReference type="HAMAP" id="MF_01465">
    <property type="entry name" value="SecY"/>
    <property type="match status" value="1"/>
</dbReference>
<keyword evidence="5 10" id="KW-0653">Protein transport</keyword>
<evidence type="ECO:0000256" key="3">
    <source>
        <dbReference type="ARBA" id="ARBA00022448"/>
    </source>
</evidence>
<organism evidence="12 13">
    <name type="scientific">Candidatus Brennerbacteria bacterium CG11_big_fil_rev_8_21_14_0_20_43_10</name>
    <dbReference type="NCBI Taxonomy" id="1974523"/>
    <lineage>
        <taxon>Bacteria</taxon>
        <taxon>Candidatus Brenneribacteriota</taxon>
    </lineage>
</organism>
<dbReference type="AlphaFoldDB" id="A0A2H0PVU0"/>
<keyword evidence="3 10" id="KW-0813">Transport</keyword>
<evidence type="ECO:0000256" key="10">
    <source>
        <dbReference type="HAMAP-Rule" id="MF_01465"/>
    </source>
</evidence>
<feature type="transmembrane region" description="Helical" evidence="10">
    <location>
        <begin position="390"/>
        <end position="408"/>
    </location>
</feature>
<reference evidence="12 13" key="1">
    <citation type="submission" date="2017-09" db="EMBL/GenBank/DDBJ databases">
        <title>Depth-based differentiation of microbial function through sediment-hosted aquifers and enrichment of novel symbionts in the deep terrestrial subsurface.</title>
        <authorList>
            <person name="Probst A.J."/>
            <person name="Ladd B."/>
            <person name="Jarett J.K."/>
            <person name="Geller-Mcgrath D.E."/>
            <person name="Sieber C.M."/>
            <person name="Emerson J.B."/>
            <person name="Anantharaman K."/>
            <person name="Thomas B.C."/>
            <person name="Malmstrom R."/>
            <person name="Stieglmeier M."/>
            <person name="Klingl A."/>
            <person name="Woyke T."/>
            <person name="Ryan C.M."/>
            <person name="Banfield J.F."/>
        </authorList>
    </citation>
    <scope>NUCLEOTIDE SEQUENCE [LARGE SCALE GENOMIC DNA]</scope>
    <source>
        <strain evidence="12">CG11_big_fil_rev_8_21_14_0_20_43_10</strain>
    </source>
</reference>
<feature type="transmembrane region" description="Helical" evidence="10">
    <location>
        <begin position="176"/>
        <end position="193"/>
    </location>
</feature>
<feature type="transmembrane region" description="Helical" evidence="10">
    <location>
        <begin position="145"/>
        <end position="164"/>
    </location>
</feature>
<dbReference type="NCBIfam" id="TIGR00967">
    <property type="entry name" value="3a0501s007"/>
    <property type="match status" value="1"/>
</dbReference>
<dbReference type="Proteomes" id="UP000236846">
    <property type="component" value="Unassembled WGS sequence"/>
</dbReference>
<keyword evidence="8 10" id="KW-0472">Membrane</keyword>
<dbReference type="InterPro" id="IPR023201">
    <property type="entry name" value="SecY_dom_sf"/>
</dbReference>
<feature type="transmembrane region" description="Helical" evidence="10">
    <location>
        <begin position="262"/>
        <end position="285"/>
    </location>
</feature>
<dbReference type="EMBL" id="PCXE01000036">
    <property type="protein sequence ID" value="PIR26171.1"/>
    <property type="molecule type" value="Genomic_DNA"/>
</dbReference>
<comment type="function">
    <text evidence="10">The central subunit of the protein translocation channel SecYEG. Consists of two halves formed by TMs 1-5 and 6-10. These two domains form a lateral gate at the front which open onto the bilayer between TMs 2 and 7, and are clamped together by SecE at the back. The channel is closed by both a pore ring composed of hydrophobic SecY resides and a short helix (helix 2A) on the extracellular side of the membrane which forms a plug. The plug probably moves laterally to allow the channel to open. The ring and the pore may move independently.</text>
</comment>
<dbReference type="Gene3D" id="1.10.3370.10">
    <property type="entry name" value="SecY subunit domain"/>
    <property type="match status" value="1"/>
</dbReference>
<dbReference type="GO" id="GO:0005886">
    <property type="term" value="C:plasma membrane"/>
    <property type="evidence" value="ECO:0007669"/>
    <property type="project" value="UniProtKB-SubCell"/>
</dbReference>
<dbReference type="InterPro" id="IPR030659">
    <property type="entry name" value="SecY_CS"/>
</dbReference>
<dbReference type="PANTHER" id="PTHR10906">
    <property type="entry name" value="SECY/SEC61-ALPHA FAMILY MEMBER"/>
    <property type="match status" value="1"/>
</dbReference>